<gene>
    <name evidence="2" type="ORF">ALEPTO_LOCUS10114</name>
</gene>
<name>A0A9N9H3K1_9GLOM</name>
<evidence type="ECO:0000313" key="3">
    <source>
        <dbReference type="Proteomes" id="UP000789508"/>
    </source>
</evidence>
<feature type="compositionally biased region" description="Polar residues" evidence="1">
    <location>
        <begin position="23"/>
        <end position="33"/>
    </location>
</feature>
<dbReference type="OrthoDB" id="10481550at2759"/>
<feature type="non-terminal residue" evidence="2">
    <location>
        <position position="1"/>
    </location>
</feature>
<dbReference type="Proteomes" id="UP000789508">
    <property type="component" value="Unassembled WGS sequence"/>
</dbReference>
<reference evidence="2" key="1">
    <citation type="submission" date="2021-06" db="EMBL/GenBank/DDBJ databases">
        <authorList>
            <person name="Kallberg Y."/>
            <person name="Tangrot J."/>
            <person name="Rosling A."/>
        </authorList>
    </citation>
    <scope>NUCLEOTIDE SEQUENCE</scope>
    <source>
        <strain evidence="2">FL130A</strain>
    </source>
</reference>
<dbReference type="EMBL" id="CAJVPS010009911">
    <property type="protein sequence ID" value="CAG8654148.1"/>
    <property type="molecule type" value="Genomic_DNA"/>
</dbReference>
<keyword evidence="3" id="KW-1185">Reference proteome</keyword>
<proteinExistence type="predicted"/>
<feature type="region of interest" description="Disordered" evidence="1">
    <location>
        <begin position="1"/>
        <end position="33"/>
    </location>
</feature>
<evidence type="ECO:0000313" key="2">
    <source>
        <dbReference type="EMBL" id="CAG8654148.1"/>
    </source>
</evidence>
<dbReference type="AlphaFoldDB" id="A0A9N9H3K1"/>
<evidence type="ECO:0000256" key="1">
    <source>
        <dbReference type="SAM" id="MobiDB-lite"/>
    </source>
</evidence>
<comment type="caution">
    <text evidence="2">The sequence shown here is derived from an EMBL/GenBank/DDBJ whole genome shotgun (WGS) entry which is preliminary data.</text>
</comment>
<sequence length="243" mass="27745">FKIRKRKKSTAAFAIQKSRSRHSVVSQSTTESSNQNVNSLLEIEVMTQTVKIPMKGTVIDGIRVKRIGTTQKKHSSALLRTWFGTPEEKIRKPNVAEDQVNMSITPPPPIYHGENRESIENRKWTEDGNDNTGRISGMILPYYDSRNYETNEIDVHEQPEHSNPFLGADVEELEYSNPFFGTEVEESEYSNPFFGTEIEELEYSNPFFGADVEELDEFVSDFVDASDSNDTRRTQTFGQFNAI</sequence>
<organism evidence="2 3">
    <name type="scientific">Ambispora leptoticha</name>
    <dbReference type="NCBI Taxonomy" id="144679"/>
    <lineage>
        <taxon>Eukaryota</taxon>
        <taxon>Fungi</taxon>
        <taxon>Fungi incertae sedis</taxon>
        <taxon>Mucoromycota</taxon>
        <taxon>Glomeromycotina</taxon>
        <taxon>Glomeromycetes</taxon>
        <taxon>Archaeosporales</taxon>
        <taxon>Ambisporaceae</taxon>
        <taxon>Ambispora</taxon>
    </lineage>
</organism>
<accession>A0A9N9H3K1</accession>
<protein>
    <submittedName>
        <fullName evidence="2">14314_t:CDS:1</fullName>
    </submittedName>
</protein>